<name>A0A7J6PWX6_PEROL</name>
<dbReference type="AlphaFoldDB" id="A0A7J6PWX6"/>
<comment type="caution">
    <text evidence="1">The sequence shown here is derived from an EMBL/GenBank/DDBJ whole genome shotgun (WGS) entry which is preliminary data.</text>
</comment>
<dbReference type="EMBL" id="JABANM010033887">
    <property type="protein sequence ID" value="KAF4700543.1"/>
    <property type="molecule type" value="Genomic_DNA"/>
</dbReference>
<protein>
    <submittedName>
        <fullName evidence="1">Uncharacterized protein</fullName>
    </submittedName>
</protein>
<reference evidence="1 2" key="1">
    <citation type="submission" date="2020-04" db="EMBL/GenBank/DDBJ databases">
        <title>Perkinsus olseni comparative genomics.</title>
        <authorList>
            <person name="Bogema D.R."/>
        </authorList>
    </citation>
    <scope>NUCLEOTIDE SEQUENCE [LARGE SCALE GENOMIC DNA]</scope>
    <source>
        <strain evidence="1">ATCC PRA-205</strain>
    </source>
</reference>
<gene>
    <name evidence="1" type="ORF">FOZ62_000763</name>
</gene>
<sequence>MRVGTAASMLMGRQDVPLCPSFSPAAVLVIIRKKQQIGSVINEGYPTPRHQASFSKKSILTMDMQHPTPNRCITVAGQPLPSHATLLQAELVGILQAAVSARSRMKHEELHIRILTNRKRASDRVT</sequence>
<proteinExistence type="predicted"/>
<dbReference type="Proteomes" id="UP000574390">
    <property type="component" value="Unassembled WGS sequence"/>
</dbReference>
<organism evidence="1 2">
    <name type="scientific">Perkinsus olseni</name>
    <name type="common">Perkinsus atlanticus</name>
    <dbReference type="NCBI Taxonomy" id="32597"/>
    <lineage>
        <taxon>Eukaryota</taxon>
        <taxon>Sar</taxon>
        <taxon>Alveolata</taxon>
        <taxon>Perkinsozoa</taxon>
        <taxon>Perkinsea</taxon>
        <taxon>Perkinsida</taxon>
        <taxon>Perkinsidae</taxon>
        <taxon>Perkinsus</taxon>
    </lineage>
</organism>
<accession>A0A7J6PWX6</accession>
<feature type="non-terminal residue" evidence="1">
    <location>
        <position position="126"/>
    </location>
</feature>
<evidence type="ECO:0000313" key="1">
    <source>
        <dbReference type="EMBL" id="KAF4700543.1"/>
    </source>
</evidence>
<evidence type="ECO:0000313" key="2">
    <source>
        <dbReference type="Proteomes" id="UP000574390"/>
    </source>
</evidence>